<evidence type="ECO:0000256" key="3">
    <source>
        <dbReference type="ARBA" id="ARBA00022741"/>
    </source>
</evidence>
<evidence type="ECO:0000256" key="6">
    <source>
        <dbReference type="ARBA" id="ARBA00023128"/>
    </source>
</evidence>
<dbReference type="GO" id="GO:0031966">
    <property type="term" value="C:mitochondrial membrane"/>
    <property type="evidence" value="ECO:0007669"/>
    <property type="project" value="UniProtKB-SubCell"/>
</dbReference>
<accession>A0A267GRK2</accession>
<dbReference type="InterPro" id="IPR036961">
    <property type="entry name" value="Kinesin_motor_dom_sf"/>
</dbReference>
<dbReference type="InterPro" id="IPR027417">
    <property type="entry name" value="P-loop_NTPase"/>
</dbReference>
<dbReference type="SUPFAM" id="SSF52540">
    <property type="entry name" value="P-loop containing nucleoside triphosphate hydrolases"/>
    <property type="match status" value="1"/>
</dbReference>
<gene>
    <name evidence="15" type="ORF">BOX15_Mlig019522g1</name>
</gene>
<keyword evidence="6" id="KW-0496">Mitochondrion</keyword>
<dbReference type="InterPro" id="IPR022140">
    <property type="entry name" value="Kinesin-like_KIF1-typ"/>
</dbReference>
<dbReference type="CDD" id="cd22709">
    <property type="entry name" value="FHA_KIF28P"/>
    <property type="match status" value="1"/>
</dbReference>
<dbReference type="Pfam" id="PF00498">
    <property type="entry name" value="FHA"/>
    <property type="match status" value="1"/>
</dbReference>
<name>A0A267GRK2_9PLAT</name>
<dbReference type="GO" id="GO:0007018">
    <property type="term" value="P:microtubule-based movement"/>
    <property type="evidence" value="ECO:0007669"/>
    <property type="project" value="InterPro"/>
</dbReference>
<keyword evidence="3 11" id="KW-0547">Nucleotide-binding</keyword>
<dbReference type="PRINTS" id="PR00380">
    <property type="entry name" value="KINESINHEAVY"/>
</dbReference>
<evidence type="ECO:0000256" key="2">
    <source>
        <dbReference type="ARBA" id="ARBA00022448"/>
    </source>
</evidence>
<proteinExistence type="inferred from homology"/>
<feature type="coiled-coil region" evidence="12">
    <location>
        <begin position="398"/>
        <end position="455"/>
    </location>
</feature>
<keyword evidence="7" id="KW-0472">Membrane</keyword>
<evidence type="ECO:0000256" key="11">
    <source>
        <dbReference type="PROSITE-ProRule" id="PRU00283"/>
    </source>
</evidence>
<evidence type="ECO:0000259" key="14">
    <source>
        <dbReference type="PROSITE" id="PS50067"/>
    </source>
</evidence>
<evidence type="ECO:0000256" key="1">
    <source>
        <dbReference type="ARBA" id="ARBA00004318"/>
    </source>
</evidence>
<dbReference type="GO" id="GO:0008017">
    <property type="term" value="F:microtubule binding"/>
    <property type="evidence" value="ECO:0007669"/>
    <property type="project" value="InterPro"/>
</dbReference>
<feature type="region of interest" description="Disordered" evidence="13">
    <location>
        <begin position="865"/>
        <end position="899"/>
    </location>
</feature>
<evidence type="ECO:0000256" key="10">
    <source>
        <dbReference type="ARBA" id="ARBA00079247"/>
    </source>
</evidence>
<evidence type="ECO:0000256" key="13">
    <source>
        <dbReference type="SAM" id="MobiDB-lite"/>
    </source>
</evidence>
<dbReference type="OrthoDB" id="3176171at2759"/>
<dbReference type="InterPro" id="IPR001752">
    <property type="entry name" value="Kinesin_motor_dom"/>
</dbReference>
<dbReference type="SMART" id="SM00129">
    <property type="entry name" value="KISc"/>
    <property type="match status" value="1"/>
</dbReference>
<keyword evidence="5 12" id="KW-0175">Coiled coil</keyword>
<keyword evidence="4 11" id="KW-0067">ATP-binding</keyword>
<dbReference type="SUPFAM" id="SSF49879">
    <property type="entry name" value="SMAD/FHA domain"/>
    <property type="match status" value="1"/>
</dbReference>
<keyword evidence="2" id="KW-0813">Transport</keyword>
<feature type="binding site" evidence="11">
    <location>
        <begin position="103"/>
        <end position="110"/>
    </location>
    <ligand>
        <name>ATP</name>
        <dbReference type="ChEBI" id="CHEBI:30616"/>
    </ligand>
</feature>
<sequence length="1000" mass="110341">MAENIKVAVRVRPFDDREMSHNSKMVIQMKGNQTTITSTSGKKNSFAFDYSYWSHDGYRITPDGYYEPESPVYADQKRVFEDLGRGMLNNAWKGFNCSLFAYGQTGSGKSYSIIGYRANKGIVPITCEQLFAGIEDKRAGAAKDDEWQVSVSMIEIYNEKVRDLLVTTKTRNRESLKIRQHQTKGFYVEGLSSSPVSSYAQIEAKIAEGSKNRSVAATNMNATSSRAHTIVAINFVQKNSNESGQKMTKSSLMNLVDLAGSERVGLTGAEGERMKEGAAINLSLSTLGNCISALADQAAGNTRVKVPFRDSVLTKLLQNALGGNSKTVMIAALSPADINYEETLSTLRFADRAKSIKTKAVVNESPTDKLIRELREENARLLKLLKSGGVPITGDDSNSESKEEKERELNELIKKNAEEMEAMERTWAERLAQAQADANKQIKDQEEQQERKKNVPHLWNLNADAALSGLIVHFCDPGSCTVGREGQVQLTGLSIQPRHAVLRNTKGKVTVTPVENAKVFINGKAVAMETELHHNDRVLFGNNHLYVFHHPVDYAKMVKSAGKGDNKNADKLSPPNFEDAQAELAANSGIMGLLGDSKGGGNEDLMKLKDDLVKLFPEVQEANAMAQEMQRPVKFELLLMSAQGRGLREGEGQTEVYIRLINSENNTEFLWPKDKFLDRKFLMRDVYNSFMDGEADWKPPEHEDPFLEPADTPVLIGTSLIYLESLAHLIEISQTFAVTNYKGDDQGKLEIEILPCDEEWNELTNSFAEPESLIANPLKFKIKVLTGKGLPKRFAALFCRYKYYLDDDYTTTEEVPGGSDPQFNFEKTYTVATVTQQFMNYLQNSYIIVELWGRQRDSGRTGGKIAQIAESPNDGAVKGGPSREGLDSTDGEGGSGGTRKLLAELDTVTKEKERAELKVKQLQSLLNEARKKGDEKIDVDALDSTLSATLNGGDQKKPPEEKAGAGSKAAAANAGGSSAVIQQKREDVMSKTVSKACVLQ</sequence>
<dbReference type="AlphaFoldDB" id="A0A267GRK2"/>
<dbReference type="InterPro" id="IPR035892">
    <property type="entry name" value="C2_domain_sf"/>
</dbReference>
<evidence type="ECO:0000313" key="15">
    <source>
        <dbReference type="EMBL" id="PAA87919.1"/>
    </source>
</evidence>
<comment type="similarity">
    <text evidence="11">Belongs to the TRAFAC class myosin-kinesin ATPase superfamily. Kinesin family.</text>
</comment>
<keyword evidence="8 11" id="KW-0505">Motor protein</keyword>
<comment type="subcellular location">
    <subcellularLocation>
        <location evidence="1">Mitochondrion membrane</location>
        <topology evidence="1">Peripheral membrane protein</topology>
    </subcellularLocation>
</comment>
<evidence type="ECO:0000313" key="16">
    <source>
        <dbReference type="Proteomes" id="UP000215902"/>
    </source>
</evidence>
<evidence type="ECO:0000256" key="7">
    <source>
        <dbReference type="ARBA" id="ARBA00023136"/>
    </source>
</evidence>
<organism evidence="15 16">
    <name type="scientific">Macrostomum lignano</name>
    <dbReference type="NCBI Taxonomy" id="282301"/>
    <lineage>
        <taxon>Eukaryota</taxon>
        <taxon>Metazoa</taxon>
        <taxon>Spiralia</taxon>
        <taxon>Lophotrochozoa</taxon>
        <taxon>Platyhelminthes</taxon>
        <taxon>Rhabditophora</taxon>
        <taxon>Macrostomorpha</taxon>
        <taxon>Macrostomida</taxon>
        <taxon>Macrostomidae</taxon>
        <taxon>Macrostomum</taxon>
    </lineage>
</organism>
<evidence type="ECO:0000256" key="8">
    <source>
        <dbReference type="ARBA" id="ARBA00023175"/>
    </source>
</evidence>
<protein>
    <recommendedName>
        <fullName evidence="10">Kinesin-like protein 6</fullName>
    </recommendedName>
</protein>
<dbReference type="Gene3D" id="2.60.200.20">
    <property type="match status" value="1"/>
</dbReference>
<dbReference type="Pfam" id="PF12423">
    <property type="entry name" value="KIF1B"/>
    <property type="match status" value="1"/>
</dbReference>
<dbReference type="FunFam" id="2.60.200.20:FF:000034">
    <property type="entry name" value="kinesin-like protein KIF28P"/>
    <property type="match status" value="1"/>
</dbReference>
<evidence type="ECO:0000256" key="9">
    <source>
        <dbReference type="ARBA" id="ARBA00054688"/>
    </source>
</evidence>
<dbReference type="EMBL" id="NIVC01000211">
    <property type="protein sequence ID" value="PAA87919.1"/>
    <property type="molecule type" value="Genomic_DNA"/>
</dbReference>
<dbReference type="PANTHER" id="PTHR47117">
    <property type="entry name" value="STAR-RELATED LIPID TRANSFER PROTEIN 9"/>
    <property type="match status" value="1"/>
</dbReference>
<comment type="function">
    <text evidence="9">Microtubule-dependent motor protein required for mitochondrion morphology and transport of mitochondria in neuronal cells.</text>
</comment>
<dbReference type="GO" id="GO:0005524">
    <property type="term" value="F:ATP binding"/>
    <property type="evidence" value="ECO:0007669"/>
    <property type="project" value="UniProtKB-UniRule"/>
</dbReference>
<dbReference type="PROSITE" id="PS50067">
    <property type="entry name" value="KINESIN_MOTOR_2"/>
    <property type="match status" value="1"/>
</dbReference>
<dbReference type="InterPro" id="IPR000253">
    <property type="entry name" value="FHA_dom"/>
</dbReference>
<feature type="compositionally biased region" description="Low complexity" evidence="13">
    <location>
        <begin position="964"/>
        <end position="979"/>
    </location>
</feature>
<feature type="region of interest" description="Disordered" evidence="13">
    <location>
        <begin position="947"/>
        <end position="989"/>
    </location>
</feature>
<dbReference type="Proteomes" id="UP000215902">
    <property type="component" value="Unassembled WGS sequence"/>
</dbReference>
<evidence type="ECO:0000256" key="4">
    <source>
        <dbReference type="ARBA" id="ARBA00022840"/>
    </source>
</evidence>
<dbReference type="Pfam" id="PF00225">
    <property type="entry name" value="Kinesin"/>
    <property type="match status" value="1"/>
</dbReference>
<feature type="compositionally biased region" description="Basic and acidic residues" evidence="13">
    <location>
        <begin position="954"/>
        <end position="963"/>
    </location>
</feature>
<reference evidence="15 16" key="1">
    <citation type="submission" date="2017-06" db="EMBL/GenBank/DDBJ databases">
        <title>A platform for efficient transgenesis in Macrostomum lignano, a flatworm model organism for stem cell research.</title>
        <authorList>
            <person name="Berezikov E."/>
        </authorList>
    </citation>
    <scope>NUCLEOTIDE SEQUENCE [LARGE SCALE GENOMIC DNA]</scope>
    <source>
        <strain evidence="15">DV1</strain>
        <tissue evidence="15">Whole organism</tissue>
    </source>
</reference>
<dbReference type="Gene3D" id="3.40.850.10">
    <property type="entry name" value="Kinesin motor domain"/>
    <property type="match status" value="1"/>
</dbReference>
<feature type="domain" description="Kinesin motor" evidence="14">
    <location>
        <begin position="4"/>
        <end position="356"/>
    </location>
</feature>
<dbReference type="FunFam" id="3.40.850.10:FF:000063">
    <property type="entry name" value="Kinesin-like protein"/>
    <property type="match status" value="1"/>
</dbReference>
<evidence type="ECO:0000256" key="5">
    <source>
        <dbReference type="ARBA" id="ARBA00023054"/>
    </source>
</evidence>
<dbReference type="GO" id="GO:0003777">
    <property type="term" value="F:microtubule motor activity"/>
    <property type="evidence" value="ECO:0007669"/>
    <property type="project" value="InterPro"/>
</dbReference>
<dbReference type="Gene3D" id="2.60.40.150">
    <property type="entry name" value="C2 domain"/>
    <property type="match status" value="1"/>
</dbReference>
<dbReference type="InterPro" id="IPR008984">
    <property type="entry name" value="SMAD_FHA_dom_sf"/>
</dbReference>
<evidence type="ECO:0000256" key="12">
    <source>
        <dbReference type="SAM" id="Coils"/>
    </source>
</evidence>
<dbReference type="STRING" id="282301.A0A267GRK2"/>
<dbReference type="SUPFAM" id="SSF49562">
    <property type="entry name" value="C2 domain (Calcium/lipid-binding domain, CaLB)"/>
    <property type="match status" value="1"/>
</dbReference>
<keyword evidence="16" id="KW-1185">Reference proteome</keyword>
<comment type="caution">
    <text evidence="15">The sequence shown here is derived from an EMBL/GenBank/DDBJ whole genome shotgun (WGS) entry which is preliminary data.</text>
</comment>